<dbReference type="PROSITE" id="PS50110">
    <property type="entry name" value="RESPONSE_REGULATORY"/>
    <property type="match status" value="1"/>
</dbReference>
<protein>
    <submittedName>
        <fullName evidence="4">Response regulator</fullName>
    </submittedName>
</protein>
<feature type="modified residue" description="4-aspartylphosphate" evidence="2">
    <location>
        <position position="334"/>
    </location>
</feature>
<sequence>MKFAKNNLKQIKFNFQNAVDLQQNCKICIFTTNGDSWSFYFKKGNLIWASSSIHRFRRLYRLTNQICPQVNCQEVKLREQEISELWEYLLISVLYKRKQIDIIQVKEVIQAIIKEVLFDCFIAEREIDKVKVFFKTKGNKMGAILNSSLFQQPITKINYIKTVERIESFVSDWNQTILAHSSPNLAPVIKHIDKLKKTVDGDIYQQLFVFINGKKTLRDLAIETKKDLITVANLLIPQIKSKAIALQRVPDQQLSNLYFAPSSTENDIKYNNGTREYIQELDLPLIICVDDDPHICQQIAQVLNPIGYRILPVNDGAKTLMVLLKKKPNLILIDAEMPDINGYELCAQIKKMPDLKNIPLIIIGEQDSIVDKLRGKISGAVDIISKPLNSAILATIAQKYTQSFADKKSLTANK</sequence>
<dbReference type="EMBL" id="JADWDC010000032">
    <property type="protein sequence ID" value="MCC0177958.1"/>
    <property type="molecule type" value="Genomic_DNA"/>
</dbReference>
<dbReference type="SMART" id="SM00448">
    <property type="entry name" value="REC"/>
    <property type="match status" value="1"/>
</dbReference>
<dbReference type="InterPro" id="IPR024186">
    <property type="entry name" value="Sig_transdc_resp-reg_PatA"/>
</dbReference>
<dbReference type="InterPro" id="IPR011006">
    <property type="entry name" value="CheY-like_superfamily"/>
</dbReference>
<dbReference type="InterPro" id="IPR050595">
    <property type="entry name" value="Bact_response_regulator"/>
</dbReference>
<dbReference type="PANTHER" id="PTHR44591">
    <property type="entry name" value="STRESS RESPONSE REGULATOR PROTEIN 1"/>
    <property type="match status" value="1"/>
</dbReference>
<gene>
    <name evidence="4" type="ORF">I4641_13315</name>
</gene>
<evidence type="ECO:0000313" key="4">
    <source>
        <dbReference type="EMBL" id="MCC0177958.1"/>
    </source>
</evidence>
<feature type="domain" description="Response regulatory" evidence="3">
    <location>
        <begin position="285"/>
        <end position="401"/>
    </location>
</feature>
<dbReference type="Pfam" id="PF00072">
    <property type="entry name" value="Response_reg"/>
    <property type="match status" value="1"/>
</dbReference>
<evidence type="ECO:0000256" key="2">
    <source>
        <dbReference type="PROSITE-ProRule" id="PRU00169"/>
    </source>
</evidence>
<dbReference type="GO" id="GO:0000160">
    <property type="term" value="P:phosphorelay signal transduction system"/>
    <property type="evidence" value="ECO:0007669"/>
    <property type="project" value="InterPro"/>
</dbReference>
<comment type="caution">
    <text evidence="4">The sequence shown here is derived from an EMBL/GenBank/DDBJ whole genome shotgun (WGS) entry which is preliminary data.</text>
</comment>
<dbReference type="InterPro" id="IPR001789">
    <property type="entry name" value="Sig_transdc_resp-reg_receiver"/>
</dbReference>
<organism evidence="4 5">
    <name type="scientific">Waterburya agarophytonicola KI4</name>
    <dbReference type="NCBI Taxonomy" id="2874699"/>
    <lineage>
        <taxon>Bacteria</taxon>
        <taxon>Bacillati</taxon>
        <taxon>Cyanobacteriota</taxon>
        <taxon>Cyanophyceae</taxon>
        <taxon>Pleurocapsales</taxon>
        <taxon>Hyellaceae</taxon>
        <taxon>Waterburya</taxon>
        <taxon>Waterburya agarophytonicola</taxon>
    </lineage>
</organism>
<keyword evidence="5" id="KW-1185">Reference proteome</keyword>
<proteinExistence type="predicted"/>
<evidence type="ECO:0000313" key="5">
    <source>
        <dbReference type="Proteomes" id="UP000729733"/>
    </source>
</evidence>
<accession>A0A964FI14</accession>
<name>A0A964FI14_9CYAN</name>
<dbReference type="Proteomes" id="UP000729733">
    <property type="component" value="Unassembled WGS sequence"/>
</dbReference>
<dbReference type="AlphaFoldDB" id="A0A964FI14"/>
<reference evidence="4" key="1">
    <citation type="journal article" date="2021" name="Antonie Van Leeuwenhoek">
        <title>Draft genome and description of Waterburya agarophytonicola gen. nov. sp. nov. (Pleurocapsales, Cyanobacteria): a seaweed symbiont.</title>
        <authorList>
            <person name="Bonthond G."/>
            <person name="Shalygin S."/>
            <person name="Bayer T."/>
            <person name="Weinberger F."/>
        </authorList>
    </citation>
    <scope>NUCLEOTIDE SEQUENCE</scope>
    <source>
        <strain evidence="4">KI4</strain>
    </source>
</reference>
<keyword evidence="1 2" id="KW-0597">Phosphoprotein</keyword>
<dbReference type="PANTHER" id="PTHR44591:SF23">
    <property type="entry name" value="CHEY SUBFAMILY"/>
    <property type="match status" value="1"/>
</dbReference>
<dbReference type="SUPFAM" id="SSF52172">
    <property type="entry name" value="CheY-like"/>
    <property type="match status" value="1"/>
</dbReference>
<dbReference type="RefSeq" id="WP_229641024.1">
    <property type="nucleotide sequence ID" value="NZ_JADWDC010000032.1"/>
</dbReference>
<evidence type="ECO:0000256" key="1">
    <source>
        <dbReference type="ARBA" id="ARBA00022553"/>
    </source>
</evidence>
<dbReference type="Gene3D" id="3.40.50.2300">
    <property type="match status" value="1"/>
</dbReference>
<dbReference type="PIRSF" id="PIRSF005897">
    <property type="entry name" value="RR_PatA"/>
    <property type="match status" value="1"/>
</dbReference>
<evidence type="ECO:0000259" key="3">
    <source>
        <dbReference type="PROSITE" id="PS50110"/>
    </source>
</evidence>